<evidence type="ECO:0000313" key="4">
    <source>
        <dbReference type="EMBL" id="GLQ73195.1"/>
    </source>
</evidence>
<dbReference type="InterPro" id="IPR036291">
    <property type="entry name" value="NAD(P)-bd_dom_sf"/>
</dbReference>
<comment type="caution">
    <text evidence="4">The sequence shown here is derived from an EMBL/GenBank/DDBJ whole genome shotgun (WGS) entry which is preliminary data.</text>
</comment>
<dbReference type="AlphaFoldDB" id="A0AAV5NRF2"/>
<dbReference type="PANTHER" id="PTHR43333">
    <property type="entry name" value="2-HACID_DH_C DOMAIN-CONTAINING PROTEIN"/>
    <property type="match status" value="1"/>
</dbReference>
<evidence type="ECO:0000256" key="1">
    <source>
        <dbReference type="ARBA" id="ARBA00023002"/>
    </source>
</evidence>
<evidence type="ECO:0000313" key="5">
    <source>
        <dbReference type="Proteomes" id="UP001156690"/>
    </source>
</evidence>
<protein>
    <submittedName>
        <fullName evidence="4">2-ketoacid reductase</fullName>
    </submittedName>
</protein>
<dbReference type="Pfam" id="PF02826">
    <property type="entry name" value="2-Hacid_dh_C"/>
    <property type="match status" value="1"/>
</dbReference>
<organism evidence="4 5">
    <name type="scientific">Vibrio penaeicida</name>
    <dbReference type="NCBI Taxonomy" id="104609"/>
    <lineage>
        <taxon>Bacteria</taxon>
        <taxon>Pseudomonadati</taxon>
        <taxon>Pseudomonadota</taxon>
        <taxon>Gammaproteobacteria</taxon>
        <taxon>Vibrionales</taxon>
        <taxon>Vibrionaceae</taxon>
        <taxon>Vibrio</taxon>
    </lineage>
</organism>
<accession>A0AAV5NRF2</accession>
<dbReference type="FunFam" id="3.40.50.720:FF:000363">
    <property type="entry name" value="D-isomer specific 2-hydroxyacid dehydrogenase"/>
    <property type="match status" value="1"/>
</dbReference>
<keyword evidence="5" id="KW-1185">Reference proteome</keyword>
<dbReference type="InterPro" id="IPR006140">
    <property type="entry name" value="D-isomer_DH_NAD-bd"/>
</dbReference>
<dbReference type="SUPFAM" id="SSF51735">
    <property type="entry name" value="NAD(P)-binding Rossmann-fold domains"/>
    <property type="match status" value="1"/>
</dbReference>
<dbReference type="Gene3D" id="3.40.50.720">
    <property type="entry name" value="NAD(P)-binding Rossmann-like Domain"/>
    <property type="match status" value="2"/>
</dbReference>
<keyword evidence="2" id="KW-0520">NAD</keyword>
<feature type="domain" description="D-isomer specific 2-hydroxyacid dehydrogenase NAD-binding" evidence="3">
    <location>
        <begin position="100"/>
        <end position="273"/>
    </location>
</feature>
<evidence type="ECO:0000256" key="2">
    <source>
        <dbReference type="ARBA" id="ARBA00023027"/>
    </source>
</evidence>
<dbReference type="CDD" id="cd05300">
    <property type="entry name" value="2-Hacid_dh_1"/>
    <property type="match status" value="1"/>
</dbReference>
<proteinExistence type="predicted"/>
<evidence type="ECO:0000259" key="3">
    <source>
        <dbReference type="Pfam" id="PF02826"/>
    </source>
</evidence>
<gene>
    <name evidence="4" type="primary">ghrA</name>
    <name evidence="4" type="ORF">GCM10007932_25550</name>
</gene>
<reference evidence="5" key="1">
    <citation type="journal article" date="2019" name="Int. J. Syst. Evol. Microbiol.">
        <title>The Global Catalogue of Microorganisms (GCM) 10K type strain sequencing project: providing services to taxonomists for standard genome sequencing and annotation.</title>
        <authorList>
            <consortium name="The Broad Institute Genomics Platform"/>
            <consortium name="The Broad Institute Genome Sequencing Center for Infectious Disease"/>
            <person name="Wu L."/>
            <person name="Ma J."/>
        </authorList>
    </citation>
    <scope>NUCLEOTIDE SEQUENCE [LARGE SCALE GENOMIC DNA]</scope>
    <source>
        <strain evidence="5">NBRC 15640</strain>
    </source>
</reference>
<sequence length="308" mass="34565">MNNFTNKLYIASKDHAEYTSMLNNAQLDDLVITQDKSLANIVLADPPLVAHDLNQFSKMEWLQSTFAGVDALVASGLRQDYDLTNVKGIFGQQISEYVVGHTINYFRHLFTYQQQQLKSQWQPHPYQSLDDKLILILGTGDIGCHLAKVCNALGMKTGGVNRTGIPAKASPFKYTFHVGEFRSAVKDADIIVSTLPSTEDTRGYLNAARLAHADNALLFNVGRGDVLVEDDLIPAIENGNIAHAFLDVFEQEPLAKSSPFWLHDKITVTPHIAAVSFPHQVFDQFKENYLRWYDGFKLQNLVDFKKGY</sequence>
<dbReference type="PANTHER" id="PTHR43333:SF1">
    <property type="entry name" value="D-ISOMER SPECIFIC 2-HYDROXYACID DEHYDROGENASE NAD-BINDING DOMAIN-CONTAINING PROTEIN"/>
    <property type="match status" value="1"/>
</dbReference>
<dbReference type="GO" id="GO:0016491">
    <property type="term" value="F:oxidoreductase activity"/>
    <property type="evidence" value="ECO:0007669"/>
    <property type="project" value="UniProtKB-KW"/>
</dbReference>
<dbReference type="RefSeq" id="WP_126609131.1">
    <property type="nucleotide sequence ID" value="NZ_AP025144.1"/>
</dbReference>
<name>A0AAV5NRF2_9VIBR</name>
<keyword evidence="1" id="KW-0560">Oxidoreductase</keyword>
<dbReference type="GO" id="GO:0051287">
    <property type="term" value="F:NAD binding"/>
    <property type="evidence" value="ECO:0007669"/>
    <property type="project" value="InterPro"/>
</dbReference>
<dbReference type="EMBL" id="BSNX01000030">
    <property type="protein sequence ID" value="GLQ73195.1"/>
    <property type="molecule type" value="Genomic_DNA"/>
</dbReference>
<dbReference type="Proteomes" id="UP001156690">
    <property type="component" value="Unassembled WGS sequence"/>
</dbReference>